<dbReference type="Proteomes" id="UP000584374">
    <property type="component" value="Unassembled WGS sequence"/>
</dbReference>
<gene>
    <name evidence="2" type="ORF">BJ970_004435</name>
</gene>
<dbReference type="RefSeq" id="WP_184727942.1">
    <property type="nucleotide sequence ID" value="NZ_JACHIW010000001.1"/>
</dbReference>
<feature type="compositionally biased region" description="Polar residues" evidence="1">
    <location>
        <begin position="95"/>
        <end position="107"/>
    </location>
</feature>
<name>A0A840QAV0_9PSEU</name>
<sequence length="118" mass="12638">MPTFADSSDPAAPLRLKTRWFDRVLLVEVAGEVELLNAPRVESELMAALDERPAVLVLDIMFAEPVQRSAQSERIGRSSSTGASGPGPDLEPAAPTSSLAHISTMDTVHTKASRTLAR</sequence>
<dbReference type="AlphaFoldDB" id="A0A840QAV0"/>
<evidence type="ECO:0000256" key="1">
    <source>
        <dbReference type="SAM" id="MobiDB-lite"/>
    </source>
</evidence>
<protein>
    <recommendedName>
        <fullName evidence="4">STAS domain-containing protein</fullName>
    </recommendedName>
</protein>
<feature type="region of interest" description="Disordered" evidence="1">
    <location>
        <begin position="67"/>
        <end position="118"/>
    </location>
</feature>
<feature type="compositionally biased region" description="Polar residues" evidence="1">
    <location>
        <begin position="68"/>
        <end position="83"/>
    </location>
</feature>
<evidence type="ECO:0000313" key="3">
    <source>
        <dbReference type="Proteomes" id="UP000584374"/>
    </source>
</evidence>
<accession>A0A840QAV0</accession>
<proteinExistence type="predicted"/>
<dbReference type="Gene3D" id="3.30.750.24">
    <property type="entry name" value="STAS domain"/>
    <property type="match status" value="1"/>
</dbReference>
<keyword evidence="3" id="KW-1185">Reference proteome</keyword>
<dbReference type="EMBL" id="JACHIW010000001">
    <property type="protein sequence ID" value="MBB5156901.1"/>
    <property type="molecule type" value="Genomic_DNA"/>
</dbReference>
<reference evidence="2 3" key="1">
    <citation type="submission" date="2020-08" db="EMBL/GenBank/DDBJ databases">
        <title>Sequencing the genomes of 1000 actinobacteria strains.</title>
        <authorList>
            <person name="Klenk H.-P."/>
        </authorList>
    </citation>
    <scope>NUCLEOTIDE SEQUENCE [LARGE SCALE GENOMIC DNA]</scope>
    <source>
        <strain evidence="2 3">DSM 45584</strain>
    </source>
</reference>
<evidence type="ECO:0008006" key="4">
    <source>
        <dbReference type="Google" id="ProtNLM"/>
    </source>
</evidence>
<evidence type="ECO:0000313" key="2">
    <source>
        <dbReference type="EMBL" id="MBB5156901.1"/>
    </source>
</evidence>
<dbReference type="InterPro" id="IPR036513">
    <property type="entry name" value="STAS_dom_sf"/>
</dbReference>
<organism evidence="2 3">
    <name type="scientific">Saccharopolyspora phatthalungensis</name>
    <dbReference type="NCBI Taxonomy" id="664693"/>
    <lineage>
        <taxon>Bacteria</taxon>
        <taxon>Bacillati</taxon>
        <taxon>Actinomycetota</taxon>
        <taxon>Actinomycetes</taxon>
        <taxon>Pseudonocardiales</taxon>
        <taxon>Pseudonocardiaceae</taxon>
        <taxon>Saccharopolyspora</taxon>
    </lineage>
</organism>
<comment type="caution">
    <text evidence="2">The sequence shown here is derived from an EMBL/GenBank/DDBJ whole genome shotgun (WGS) entry which is preliminary data.</text>
</comment>